<name>A0ABU7WR97_9ACTN</name>
<comment type="caution">
    <text evidence="2">The sequence shown here is derived from an EMBL/GenBank/DDBJ whole genome shotgun (WGS) entry which is preliminary data.</text>
</comment>
<keyword evidence="3" id="KW-1185">Reference proteome</keyword>
<evidence type="ECO:0000313" key="2">
    <source>
        <dbReference type="EMBL" id="MEF3113811.1"/>
    </source>
</evidence>
<evidence type="ECO:0000256" key="1">
    <source>
        <dbReference type="SAM" id="MobiDB-lite"/>
    </source>
</evidence>
<organism evidence="2 3">
    <name type="scientific">Streptomyces chrestomyceticus</name>
    <dbReference type="NCBI Taxonomy" id="68185"/>
    <lineage>
        <taxon>Bacteria</taxon>
        <taxon>Bacillati</taxon>
        <taxon>Actinomycetota</taxon>
        <taxon>Actinomycetes</taxon>
        <taxon>Kitasatosporales</taxon>
        <taxon>Streptomycetaceae</taxon>
        <taxon>Streptomyces</taxon>
    </lineage>
</organism>
<gene>
    <name evidence="2" type="ORF">RB636_11485</name>
</gene>
<dbReference type="Pfam" id="PF19585">
    <property type="entry name" value="DUF6092"/>
    <property type="match status" value="1"/>
</dbReference>
<reference evidence="2 3" key="1">
    <citation type="submission" date="2023-08" db="EMBL/GenBank/DDBJ databases">
        <authorList>
            <person name="Sharma P."/>
            <person name="Verma V."/>
            <person name="Mohan M.K."/>
            <person name="Dubey A.K."/>
        </authorList>
    </citation>
    <scope>NUCLEOTIDE SEQUENCE [LARGE SCALE GENOMIC DNA]</scope>
    <source>
        <strain evidence="2 3">ADP4</strain>
    </source>
</reference>
<dbReference type="InterPro" id="IPR046074">
    <property type="entry name" value="DUF6092"/>
</dbReference>
<protein>
    <submittedName>
        <fullName evidence="2">DUF6092 family protein</fullName>
    </submittedName>
</protein>
<feature type="region of interest" description="Disordered" evidence="1">
    <location>
        <begin position="1"/>
        <end position="25"/>
    </location>
</feature>
<dbReference type="Proteomes" id="UP001348265">
    <property type="component" value="Unassembled WGS sequence"/>
</dbReference>
<dbReference type="EMBL" id="JAVFKM010000004">
    <property type="protein sequence ID" value="MEF3113811.1"/>
    <property type="molecule type" value="Genomic_DNA"/>
</dbReference>
<proteinExistence type="predicted"/>
<sequence>MKSGETTPPRPLPSEVPNRPSAAPDRLHEDVALLAAYLLSSARGLLEEPPEYGVYRCLDGARRALETLDQNGVSTPELSAVRRRLDDQMFSPMGGDELLPGTLDDVCMRLVYALKNMKSA</sequence>
<dbReference type="RefSeq" id="WP_331786398.1">
    <property type="nucleotide sequence ID" value="NZ_JAVFKM010000004.1"/>
</dbReference>
<accession>A0ABU7WR97</accession>
<evidence type="ECO:0000313" key="3">
    <source>
        <dbReference type="Proteomes" id="UP001348265"/>
    </source>
</evidence>